<name>A0ACD4NRH3_9HYPH</name>
<keyword evidence="1" id="KW-0067">ATP-binding</keyword>
<evidence type="ECO:0000313" key="2">
    <source>
        <dbReference type="Proteomes" id="UP001163223"/>
    </source>
</evidence>
<organism evidence="1 2">
    <name type="scientific">Antarcticirhabdus aurantiaca</name>
    <dbReference type="NCBI Taxonomy" id="2606717"/>
    <lineage>
        <taxon>Bacteria</taxon>
        <taxon>Pseudomonadati</taxon>
        <taxon>Pseudomonadota</taxon>
        <taxon>Alphaproteobacteria</taxon>
        <taxon>Hyphomicrobiales</taxon>
        <taxon>Aurantimonadaceae</taxon>
        <taxon>Antarcticirhabdus</taxon>
    </lineage>
</organism>
<accession>A0ACD4NRH3</accession>
<protein>
    <submittedName>
        <fullName evidence="1">ATP-binding protein</fullName>
    </submittedName>
</protein>
<dbReference type="EMBL" id="CP113520">
    <property type="protein sequence ID" value="WAJ29297.1"/>
    <property type="molecule type" value="Genomic_DNA"/>
</dbReference>
<proteinExistence type="predicted"/>
<gene>
    <name evidence="1" type="ORF">OXU80_03410</name>
</gene>
<sequence length="1183" mass="124414">MTRQSAPDILRILSSEAVRSRADAPLAALMRDLSRFVWANAAGARLLGLGTGPLTDARRAAALPVPRQLGSAARALSDSGQARLVLRLPGRGLSSPLDAADLLVVGDRGEDAFVLLALPGDPSASTIDPAVRLLREAGGGNENGRLAILNADGSLAAVDPGFPLEWIGDLRRAITEFREGGADRALLDPEGARLAAARLAHGFVALRVEPAKDEPSIATGRTAAPSNHAPPRPAGFVPNRRAPFGRSWLPAPLAGLLSAWAAAPPRATAPEPAGAGTVPEAEGKTMPALSPQGAGPAAIEPESLAGPEAAEPVASPPAPAPLRTRLHSNWGAAPATAPEAAVEAEAEPPVEAASEIVPPTEVPLPPADETDDFDASIEPQAVPPVDQPDIQDETSMTEAAKVPDETTLDPPGLSDFRPRFDVGPVRFSWQIDAEGRFRALSPEFAATVGPRSAAVIGRPFAEIADSYGFDADGELGRLLARRETWSGRSIEWPVENSDRKVPVDLAALPTHGRDRAFDGFRGFGILRPGEWVEDPEAIGLIIGGHHVLDEEPEDAAAPQATPENENEAPLFPTPRREGGHDDLRAALMASSVFGRRTGGGHPAPEPTPAPLPVNEAAAPDKVIRLEERRRTGRTEGVLTPDEVDAFRAIGTTLAESPDAERLSQAVVEASERLRTTAADDEAAGDEETLALDLGDLEPVFSALPLPILVQMRETLVAANAEFLEMTGYESVSALSEAGGLAHLFAEPAKGAAPGALAIRRADGSLSAMRVHMQRASVRGRSCLVMSFSPDGTMAAPEAGTSTAEASVLDAAHRLAILDSTVDGLVVFDTANRIEAMDEAAHALFGIAPGDAAGRPFSSLFALESQKPLIGTLSGLWSVQAPATGFVEAREVVGRTAKGGFQPLMVRLGRLSGTRGWCAVMHQDGERDRIERDLLVAQRRAEAANIQKSRFLANVSHELRTPLNAIIGFADVMAAEAFGPIGSERYLEYLADIKRSGHHLLDLVNDLLDISKIEAGKLELDMRAIEINDLVAETVGLMQTEAQRARVIVRTNLPRSVPAVTADGRSIRQIALNLLANAVRFTPAGGQIVVSTSHSVSGEVILRVRDTGIGMSREEIEVALSPFGQVRPAERPGERRAGSEGSGLGLPLSKAIAEANGARFSIASTPGEGTVVEIAFPAERVAAE</sequence>
<keyword evidence="2" id="KW-1185">Reference proteome</keyword>
<dbReference type="Proteomes" id="UP001163223">
    <property type="component" value="Chromosome"/>
</dbReference>
<evidence type="ECO:0000313" key="1">
    <source>
        <dbReference type="EMBL" id="WAJ29297.1"/>
    </source>
</evidence>
<reference evidence="1" key="1">
    <citation type="submission" date="2022-11" db="EMBL/GenBank/DDBJ databases">
        <title>beta-Carotene-producing bacterium, Jeongeuplla avenae sp. nov., alleviates the salt stress of Arabidopsis seedlings.</title>
        <authorList>
            <person name="Jiang L."/>
            <person name="Lee J."/>
        </authorList>
    </citation>
    <scope>NUCLEOTIDE SEQUENCE</scope>
    <source>
        <strain evidence="1">DY_R2A_6</strain>
    </source>
</reference>
<keyword evidence="1" id="KW-0547">Nucleotide-binding</keyword>